<dbReference type="SUPFAM" id="SSF51110">
    <property type="entry name" value="alpha-D-mannose-specific plant lectins"/>
    <property type="match status" value="5"/>
</dbReference>
<evidence type="ECO:0000256" key="2">
    <source>
        <dbReference type="SAM" id="MobiDB-lite"/>
    </source>
</evidence>
<dbReference type="OrthoDB" id="1884773at2759"/>
<sequence>MSQPTTPTISDRLKAGSSLGVDGSIKSPNGDYAFVLQGDGNCCAYAPGGRPIWCSNTWGWPKPVTCILETDGNLRLLDHHGNERWSSGSGGQGTADSELIIQDDGNVVISTNGKVFWSTNTTQAPLPTPADTPANSSSPTTQPTVPPVAPTPTDRLNPGGSLNINQTLVSTSGQYTLIMQPDTNCVLYQNGKGPLWSAGMEPGNPAQSLLFRADGELEILTGSGDPKWQAGTAGRGNSTSYFQVRDDGNMVIWTDGQIVWSSRTGPAYPMPVKDNIVGGQRILPGELLTSANGSYTLTLGNDLNFVLAQGSITTWSTGAQDSESPDGWLQVDATGNMAIMAGFDTQWSSHTTFRRTPGNCVLTLGNDGVADLTLDDTVIWSTDASRVKLYVPPDFIAVTSGNTLLPGQFLAAGQSITSPSGKMTATVSSSGQFTIQNIPTSTTLFTSNPPPNLTPSMLTVGYNNDVILWSTNSSKIWEAAVNTDARDNIFAQPVPGSLMLKDSGDLSLHDINWPSETIWRSNTSCPAFNGTISELNLGQTLLVGQNMQSSNGVHQITFLASGGLQLSNTSLNTSVVYEPIPLTGSNAHYFTFGRDKVLEISDVNGTSLWRSSNRHPALNTTYAPPGPDGLPQLNGAPGLILDNDCNIFVRNGDGKILWKISDIIASIGDSLTPGQTLDKAHSICSTTGGYVARISSKGNLILLHKKPWDEFEPEVLMWTAGATNADSVWMSSDGNLCVGSSGTATWTSNTGGHAGESGIVLYVQPDGNMCIYVAGKPTFSTNTAH</sequence>
<dbReference type="Gene3D" id="2.90.10.10">
    <property type="entry name" value="Bulb-type lectin domain"/>
    <property type="match status" value="4"/>
</dbReference>
<feature type="domain" description="Bulb-type lectin" evidence="3">
    <location>
        <begin position="153"/>
        <end position="265"/>
    </location>
</feature>
<dbReference type="PROSITE" id="PS50927">
    <property type="entry name" value="BULB_LECTIN"/>
    <property type="match status" value="5"/>
</dbReference>
<feature type="region of interest" description="Disordered" evidence="2">
    <location>
        <begin position="120"/>
        <end position="161"/>
    </location>
</feature>
<feature type="domain" description="Bulb-type lectin" evidence="3">
    <location>
        <begin position="668"/>
        <end position="784"/>
    </location>
</feature>
<keyword evidence="5" id="KW-1185">Reference proteome</keyword>
<evidence type="ECO:0000313" key="5">
    <source>
        <dbReference type="Proteomes" id="UP001140502"/>
    </source>
</evidence>
<dbReference type="Proteomes" id="UP001140502">
    <property type="component" value="Unassembled WGS sequence"/>
</dbReference>
<feature type="domain" description="Bulb-type lectin" evidence="3">
    <location>
        <begin position="273"/>
        <end position="387"/>
    </location>
</feature>
<dbReference type="SMART" id="SM00108">
    <property type="entry name" value="B_lectin"/>
    <property type="match status" value="4"/>
</dbReference>
<reference evidence="4" key="1">
    <citation type="submission" date="2022-10" db="EMBL/GenBank/DDBJ databases">
        <title>Tapping the CABI collections for fungal endophytes: first genome assemblies for Collariella, Neodidymelliopsis, Ascochyta clinopodiicola, Didymella pomorum, Didymosphaeria variabile, Neocosmospora piperis and Neocucurbitaria cava.</title>
        <authorList>
            <person name="Hill R."/>
        </authorList>
    </citation>
    <scope>NUCLEOTIDE SEQUENCE</scope>
    <source>
        <strain evidence="4">IMI 366586</strain>
    </source>
</reference>
<gene>
    <name evidence="4" type="ORF">N0V84_007233</name>
</gene>
<accession>A0A9W9BLT0</accession>
<keyword evidence="1" id="KW-0732">Signal</keyword>
<dbReference type="InterPro" id="IPR001480">
    <property type="entry name" value="Bulb-type_lectin_dom"/>
</dbReference>
<dbReference type="AlphaFoldDB" id="A0A9W9BLT0"/>
<feature type="domain" description="Bulb-type lectin" evidence="3">
    <location>
        <begin position="10"/>
        <end position="122"/>
    </location>
</feature>
<protein>
    <recommendedName>
        <fullName evidence="3">Bulb-type lectin domain-containing protein</fullName>
    </recommendedName>
</protein>
<proteinExistence type="predicted"/>
<dbReference type="Gene3D" id="2.90.10.30">
    <property type="match status" value="2"/>
</dbReference>
<name>A0A9W9BLT0_9HYPO</name>
<comment type="caution">
    <text evidence="4">The sequence shown here is derived from an EMBL/GenBank/DDBJ whole genome shotgun (WGS) entry which is preliminary data.</text>
</comment>
<dbReference type="EMBL" id="JAPEUR010000156">
    <property type="protein sequence ID" value="KAJ4317634.1"/>
    <property type="molecule type" value="Genomic_DNA"/>
</dbReference>
<dbReference type="InterPro" id="IPR051343">
    <property type="entry name" value="G-type_lectin_kinases/EP1-like"/>
</dbReference>
<dbReference type="PANTHER" id="PTHR47976">
    <property type="entry name" value="G-TYPE LECTIN S-RECEPTOR-LIKE SERINE/THREONINE-PROTEIN KINASE SD2-5"/>
    <property type="match status" value="1"/>
</dbReference>
<feature type="domain" description="Bulb-type lectin" evidence="3">
    <location>
        <begin position="401"/>
        <end position="555"/>
    </location>
</feature>
<organism evidence="4 5">
    <name type="scientific">Fusarium piperis</name>
    <dbReference type="NCBI Taxonomy" id="1435070"/>
    <lineage>
        <taxon>Eukaryota</taxon>
        <taxon>Fungi</taxon>
        <taxon>Dikarya</taxon>
        <taxon>Ascomycota</taxon>
        <taxon>Pezizomycotina</taxon>
        <taxon>Sordariomycetes</taxon>
        <taxon>Hypocreomycetidae</taxon>
        <taxon>Hypocreales</taxon>
        <taxon>Nectriaceae</taxon>
        <taxon>Fusarium</taxon>
        <taxon>Fusarium solani species complex</taxon>
    </lineage>
</organism>
<dbReference type="InterPro" id="IPR036426">
    <property type="entry name" value="Bulb-type_lectin_dom_sf"/>
</dbReference>
<evidence type="ECO:0000256" key="1">
    <source>
        <dbReference type="ARBA" id="ARBA00022729"/>
    </source>
</evidence>
<evidence type="ECO:0000313" key="4">
    <source>
        <dbReference type="EMBL" id="KAJ4317634.1"/>
    </source>
</evidence>
<evidence type="ECO:0000259" key="3">
    <source>
        <dbReference type="PROSITE" id="PS50927"/>
    </source>
</evidence>